<dbReference type="PROSITE" id="PS50966">
    <property type="entry name" value="ZF_SWIM"/>
    <property type="match status" value="1"/>
</dbReference>
<sequence length="897" mass="101009">MMEVCMNPGEELDFGGNQEDDDEAGDISPGSKELAAMVEAAAAAEGVDLDDGAAASAAQYGDDRTPRDGMVFKSYEEVLNFYKRYALRTGFGVCVKKSSFTKAGLCRRLVLVCNKWGNGKEDACYQARPTAKTNCQATVVARLWGDGLLHLTDVNLEHNHALNPSAARFLRCYKTLPSGMSKDLVVRAARGECSSAGDIDVPIFDDWGRLKIGEADVVAINSFFAEMQAKLPNSFYVMDFYVEGHLRSILWADSRSRTAYQYFSDAILIDTTCLRNKYQVPLVSFLGVNHHGHLVLLGCGLLSDASTESFLWLFKSWLTCMKGRSPNAVVTDECVAIKVAVREVFPKTRHRISDWHVLRSISEKLGELPEYEAMGTELETVIYDSLNDDEFDARWKDWIDRFGLQDNEWITFLYENRHLWAPAFLKDAFWAGLWTFSQHESPSAFFEDSINSETTLVSFLASYMMLLDKKYKMEQQDDFDSLNSSRVVISKYPMEEQLSRLYTLNMFIKFQDELKATMHCQVQLDGSASSFIVIDLTEPASEMLNKKYEVVHCMAANRMECNCGLFQFSGIICRHALSVLKWQQVYDILPCYVLSRWRNDFKLLHYPDNPSKDLATNNHVERYDYISLQFLRLVEIGMSSDEKYRHAVRLIKDIKETLLDDNLCRDLEQKLTPAERAIVNGDSHTQPGSSEGGPAKKRRGRPPKKSKEISVNSMDSLLVSTDVTQKGAFHSSSTASNLGTHVRTHGVVDLMEEVNPSELSFNSRYGVQSGHPHHFGNQLHAGNTLQFGQPTSAAEHSRVQWVFPNNMYQVNVFCSFFSVNFSDKHIYTDAFVTNVGRPSALWQTDIIAIGLRVYGVCHSGNPVRNPSFGLWSLERRTAAGQPNGVALGMDVETSSNR</sequence>
<evidence type="ECO:0000256" key="4">
    <source>
        <dbReference type="ARBA" id="ARBA00022833"/>
    </source>
</evidence>
<dbReference type="InterPro" id="IPR004330">
    <property type="entry name" value="FAR1_DNA_bnd_dom"/>
</dbReference>
<comment type="similarity">
    <text evidence="1 6">Belongs to the FHY3/FAR1 family.</text>
</comment>
<reference evidence="9" key="1">
    <citation type="submission" date="2020-05" db="EMBL/GenBank/DDBJ databases">
        <title>WGS assembly of Panicum virgatum.</title>
        <authorList>
            <person name="Lovell J.T."/>
            <person name="Jenkins J."/>
            <person name="Shu S."/>
            <person name="Juenger T.E."/>
            <person name="Schmutz J."/>
        </authorList>
    </citation>
    <scope>NUCLEOTIDE SEQUENCE</scope>
    <source>
        <strain evidence="9">AP13</strain>
    </source>
</reference>
<evidence type="ECO:0000256" key="3">
    <source>
        <dbReference type="ARBA" id="ARBA00022771"/>
    </source>
</evidence>
<feature type="domain" description="SWIM-type" evidence="8">
    <location>
        <begin position="548"/>
        <end position="584"/>
    </location>
</feature>
<dbReference type="GO" id="GO:0008270">
    <property type="term" value="F:zinc ion binding"/>
    <property type="evidence" value="ECO:0007669"/>
    <property type="project" value="UniProtKB-UniRule"/>
</dbReference>
<evidence type="ECO:0000313" key="9">
    <source>
        <dbReference type="EMBL" id="KAG2533907.1"/>
    </source>
</evidence>
<evidence type="ECO:0000256" key="5">
    <source>
        <dbReference type="PROSITE-ProRule" id="PRU00325"/>
    </source>
</evidence>
<keyword evidence="6" id="KW-0539">Nucleus</keyword>
<evidence type="ECO:0000256" key="6">
    <source>
        <dbReference type="RuleBase" id="RU367018"/>
    </source>
</evidence>
<evidence type="ECO:0000256" key="1">
    <source>
        <dbReference type="ARBA" id="ARBA00005889"/>
    </source>
</evidence>
<feature type="compositionally biased region" description="Basic residues" evidence="7">
    <location>
        <begin position="695"/>
        <end position="704"/>
    </location>
</feature>
<dbReference type="GO" id="GO:0005634">
    <property type="term" value="C:nucleus"/>
    <property type="evidence" value="ECO:0007669"/>
    <property type="project" value="UniProtKB-SubCell"/>
</dbReference>
<keyword evidence="10" id="KW-1185">Reference proteome</keyword>
<comment type="caution">
    <text evidence="9">The sequence shown here is derived from an EMBL/GenBank/DDBJ whole genome shotgun (WGS) entry which is preliminary data.</text>
</comment>
<dbReference type="Proteomes" id="UP000823388">
    <property type="component" value="Chromosome 9N"/>
</dbReference>
<dbReference type="OrthoDB" id="641338at2759"/>
<feature type="region of interest" description="Disordered" evidence="7">
    <location>
        <begin position="677"/>
        <end position="712"/>
    </location>
</feature>
<dbReference type="InterPro" id="IPR018289">
    <property type="entry name" value="MULE_transposase_dom"/>
</dbReference>
<dbReference type="EMBL" id="CM029054">
    <property type="protein sequence ID" value="KAG2533907.1"/>
    <property type="molecule type" value="Genomic_DNA"/>
</dbReference>
<dbReference type="PANTHER" id="PTHR31669">
    <property type="entry name" value="PROTEIN FAR1-RELATED SEQUENCE 10-RELATED"/>
    <property type="match status" value="1"/>
</dbReference>
<keyword evidence="3 5" id="KW-0863">Zinc-finger</keyword>
<protein>
    <recommendedName>
        <fullName evidence="6">Protein FAR1-RELATED SEQUENCE</fullName>
    </recommendedName>
</protein>
<dbReference type="Pfam" id="PF10551">
    <property type="entry name" value="MULE"/>
    <property type="match status" value="1"/>
</dbReference>
<evidence type="ECO:0000259" key="8">
    <source>
        <dbReference type="PROSITE" id="PS50966"/>
    </source>
</evidence>
<keyword evidence="2 6" id="KW-0479">Metal-binding</keyword>
<gene>
    <name evidence="9" type="ORF">PVAP13_9NG004800</name>
</gene>
<name>A0A8T0MAY3_PANVG</name>
<dbReference type="SMART" id="SM00575">
    <property type="entry name" value="ZnF_PMZ"/>
    <property type="match status" value="1"/>
</dbReference>
<keyword evidence="4 6" id="KW-0862">Zinc</keyword>
<organism evidence="9 10">
    <name type="scientific">Panicum virgatum</name>
    <name type="common">Blackwell switchgrass</name>
    <dbReference type="NCBI Taxonomy" id="38727"/>
    <lineage>
        <taxon>Eukaryota</taxon>
        <taxon>Viridiplantae</taxon>
        <taxon>Streptophyta</taxon>
        <taxon>Embryophyta</taxon>
        <taxon>Tracheophyta</taxon>
        <taxon>Spermatophyta</taxon>
        <taxon>Magnoliopsida</taxon>
        <taxon>Liliopsida</taxon>
        <taxon>Poales</taxon>
        <taxon>Poaceae</taxon>
        <taxon>PACMAD clade</taxon>
        <taxon>Panicoideae</taxon>
        <taxon>Panicodae</taxon>
        <taxon>Paniceae</taxon>
        <taxon>Panicinae</taxon>
        <taxon>Panicum</taxon>
        <taxon>Panicum sect. Hiantes</taxon>
    </lineage>
</organism>
<dbReference type="PANTHER" id="PTHR31669:SF265">
    <property type="entry name" value="PROTEIN FAR1-RELATED SEQUENCE"/>
    <property type="match status" value="1"/>
</dbReference>
<accession>A0A8T0MAY3</accession>
<feature type="compositionally biased region" description="Acidic residues" evidence="7">
    <location>
        <begin position="10"/>
        <end position="25"/>
    </location>
</feature>
<feature type="region of interest" description="Disordered" evidence="7">
    <location>
        <begin position="1"/>
        <end position="29"/>
    </location>
</feature>
<comment type="subcellular location">
    <subcellularLocation>
        <location evidence="6">Nucleus</location>
    </subcellularLocation>
</comment>
<dbReference type="GO" id="GO:0006355">
    <property type="term" value="P:regulation of DNA-templated transcription"/>
    <property type="evidence" value="ECO:0007669"/>
    <property type="project" value="UniProtKB-UniRule"/>
</dbReference>
<dbReference type="AlphaFoldDB" id="A0A8T0MAY3"/>
<evidence type="ECO:0000256" key="7">
    <source>
        <dbReference type="SAM" id="MobiDB-lite"/>
    </source>
</evidence>
<proteinExistence type="inferred from homology"/>
<comment type="function">
    <text evidence="6">Putative transcription activator involved in regulating light control of development.</text>
</comment>
<evidence type="ECO:0000313" key="10">
    <source>
        <dbReference type="Proteomes" id="UP000823388"/>
    </source>
</evidence>
<dbReference type="Pfam" id="PF03101">
    <property type="entry name" value="FAR1"/>
    <property type="match status" value="1"/>
</dbReference>
<evidence type="ECO:0000256" key="2">
    <source>
        <dbReference type="ARBA" id="ARBA00022723"/>
    </source>
</evidence>
<dbReference type="InterPro" id="IPR007527">
    <property type="entry name" value="Znf_SWIM"/>
</dbReference>
<dbReference type="InterPro" id="IPR031052">
    <property type="entry name" value="FHY3/FAR1"/>
</dbReference>
<dbReference type="InterPro" id="IPR006564">
    <property type="entry name" value="Znf_PMZ"/>
</dbReference>
<dbReference type="Pfam" id="PF04434">
    <property type="entry name" value="SWIM"/>
    <property type="match status" value="1"/>
</dbReference>